<dbReference type="CDD" id="cd04186">
    <property type="entry name" value="GT_2_like_c"/>
    <property type="match status" value="1"/>
</dbReference>
<accession>A0A1F8BLA5</accession>
<dbReference type="Gene3D" id="3.90.550.10">
    <property type="entry name" value="Spore Coat Polysaccharide Biosynthesis Protein SpsA, Chain A"/>
    <property type="match status" value="1"/>
</dbReference>
<name>A0A1F8BLA5_9BACT</name>
<evidence type="ECO:0000256" key="2">
    <source>
        <dbReference type="ARBA" id="ARBA00022676"/>
    </source>
</evidence>
<comment type="caution">
    <text evidence="5">The sequence shown here is derived from an EMBL/GenBank/DDBJ whole genome shotgun (WGS) entry which is preliminary data.</text>
</comment>
<evidence type="ECO:0000313" key="5">
    <source>
        <dbReference type="EMBL" id="OGM64846.1"/>
    </source>
</evidence>
<dbReference type="Proteomes" id="UP000176725">
    <property type="component" value="Unassembled WGS sequence"/>
</dbReference>
<protein>
    <recommendedName>
        <fullName evidence="4">Glycosyltransferase 2-like domain-containing protein</fullName>
    </recommendedName>
</protein>
<dbReference type="GO" id="GO:0016757">
    <property type="term" value="F:glycosyltransferase activity"/>
    <property type="evidence" value="ECO:0007669"/>
    <property type="project" value="UniProtKB-KW"/>
</dbReference>
<dbReference type="PANTHER" id="PTHR43179:SF12">
    <property type="entry name" value="GALACTOFURANOSYLTRANSFERASE GLFT2"/>
    <property type="match status" value="1"/>
</dbReference>
<dbReference type="SUPFAM" id="SSF53448">
    <property type="entry name" value="Nucleotide-diphospho-sugar transferases"/>
    <property type="match status" value="1"/>
</dbReference>
<dbReference type="InterPro" id="IPR001173">
    <property type="entry name" value="Glyco_trans_2-like"/>
</dbReference>
<organism evidence="5 6">
    <name type="scientific">Candidatus Woesebacteria bacterium RIFCSPLOWO2_01_FULL_39_25</name>
    <dbReference type="NCBI Taxonomy" id="1802521"/>
    <lineage>
        <taxon>Bacteria</taxon>
        <taxon>Candidatus Woeseibacteriota</taxon>
    </lineage>
</organism>
<evidence type="ECO:0000256" key="3">
    <source>
        <dbReference type="ARBA" id="ARBA00022679"/>
    </source>
</evidence>
<comment type="similarity">
    <text evidence="1">Belongs to the glycosyltransferase 2 family.</text>
</comment>
<dbReference type="EMBL" id="MGHH01000007">
    <property type="protein sequence ID" value="OGM64846.1"/>
    <property type="molecule type" value="Genomic_DNA"/>
</dbReference>
<reference evidence="5 6" key="1">
    <citation type="journal article" date="2016" name="Nat. Commun.">
        <title>Thousands of microbial genomes shed light on interconnected biogeochemical processes in an aquifer system.</title>
        <authorList>
            <person name="Anantharaman K."/>
            <person name="Brown C.T."/>
            <person name="Hug L.A."/>
            <person name="Sharon I."/>
            <person name="Castelle C.J."/>
            <person name="Probst A.J."/>
            <person name="Thomas B.C."/>
            <person name="Singh A."/>
            <person name="Wilkins M.J."/>
            <person name="Karaoz U."/>
            <person name="Brodie E.L."/>
            <person name="Williams K.H."/>
            <person name="Hubbard S.S."/>
            <person name="Banfield J.F."/>
        </authorList>
    </citation>
    <scope>NUCLEOTIDE SEQUENCE [LARGE SCALE GENOMIC DNA]</scope>
</reference>
<dbReference type="PANTHER" id="PTHR43179">
    <property type="entry name" value="RHAMNOSYLTRANSFERASE WBBL"/>
    <property type="match status" value="1"/>
</dbReference>
<dbReference type="AlphaFoldDB" id="A0A1F8BLA5"/>
<dbReference type="STRING" id="1802521.A2893_04300"/>
<feature type="domain" description="Glycosyltransferase 2-like" evidence="4">
    <location>
        <begin position="6"/>
        <end position="195"/>
    </location>
</feature>
<keyword evidence="2" id="KW-0328">Glycosyltransferase</keyword>
<sequence>MVKVFVVILNWNRPDDTVECLESINRLSVVGYQLSVVVVDNASSDDSIEKIQNDKLKFKIIENKENLGFAGGNNVGIKYAIKNGADYVMVLNNDTIVHPDLVLRIIEATKKHSNFGVASPKIYFEREFEFHKERYKKDDLGKVIWYAGGQIDWDNVYGKTRGVDEVDKGRYDEVEETDFATGTCMFLSRKALEKVGLFDEKYFMYYEDTDLSLRIKKAGFKVLYIPKAVVWHKVAQSSGIGSKLNDYFTTRNRLLFGMRYARLRTRFALYKESLRLLVTAREWQKRGILDFYFGRFGKGSWE</sequence>
<dbReference type="Pfam" id="PF00535">
    <property type="entry name" value="Glycos_transf_2"/>
    <property type="match status" value="1"/>
</dbReference>
<evidence type="ECO:0000259" key="4">
    <source>
        <dbReference type="Pfam" id="PF00535"/>
    </source>
</evidence>
<keyword evidence="3" id="KW-0808">Transferase</keyword>
<dbReference type="InterPro" id="IPR029044">
    <property type="entry name" value="Nucleotide-diphossugar_trans"/>
</dbReference>
<evidence type="ECO:0000313" key="6">
    <source>
        <dbReference type="Proteomes" id="UP000176725"/>
    </source>
</evidence>
<evidence type="ECO:0000256" key="1">
    <source>
        <dbReference type="ARBA" id="ARBA00006739"/>
    </source>
</evidence>
<proteinExistence type="inferred from homology"/>
<gene>
    <name evidence="5" type="ORF">A2893_04300</name>
</gene>